<dbReference type="InterPro" id="IPR008780">
    <property type="entry name" value="Plasmodium_Vir"/>
</dbReference>
<protein>
    <submittedName>
        <fullName evidence="2">PIR Superfamily Protein</fullName>
    </submittedName>
</protein>
<accession>A0A1A8VKQ8</accession>
<keyword evidence="1" id="KW-0812">Transmembrane</keyword>
<organism evidence="2 3">
    <name type="scientific">Plasmodium ovale curtisi</name>
    <dbReference type="NCBI Taxonomy" id="864141"/>
    <lineage>
        <taxon>Eukaryota</taxon>
        <taxon>Sar</taxon>
        <taxon>Alveolata</taxon>
        <taxon>Apicomplexa</taxon>
        <taxon>Aconoidasida</taxon>
        <taxon>Haemosporida</taxon>
        <taxon>Plasmodiidae</taxon>
        <taxon>Plasmodium</taxon>
        <taxon>Plasmodium (Plasmodium)</taxon>
    </lineage>
</organism>
<keyword evidence="1" id="KW-1133">Transmembrane helix</keyword>
<dbReference type="Pfam" id="PF05795">
    <property type="entry name" value="Plasmodium_Vir"/>
    <property type="match status" value="1"/>
</dbReference>
<name>A0A1A8VKQ8_PLAOA</name>
<gene>
    <name evidence="2" type="ORF">POVCU2_0007320</name>
</gene>
<proteinExistence type="predicted"/>
<reference evidence="3" key="1">
    <citation type="submission" date="2016-05" db="EMBL/GenBank/DDBJ databases">
        <authorList>
            <person name="Naeem Raeece"/>
        </authorList>
    </citation>
    <scope>NUCLEOTIDE SEQUENCE [LARGE SCALE GENOMIC DNA]</scope>
</reference>
<evidence type="ECO:0000256" key="1">
    <source>
        <dbReference type="SAM" id="Phobius"/>
    </source>
</evidence>
<keyword evidence="1" id="KW-0472">Membrane</keyword>
<dbReference type="AlphaFoldDB" id="A0A1A8VKQ8"/>
<dbReference type="EMBL" id="FLQU01000107">
    <property type="protein sequence ID" value="SBS80873.1"/>
    <property type="molecule type" value="Genomic_DNA"/>
</dbReference>
<sequence>MKSHRISTAYNVVTSYKEYKKEIFRYKSEDVVTSFAECNRFRYQNINVAENIFPKLCSTAIQFLSHLKGHSDTYKDEGCKYLLYSLYVDVLNRGTSIENTLILFKNLNKLFNDDYEGMNALDKYINNMNNDTSNKLIKLIDIYDRFDKFHSQFSSTPSIKNCTSDCIELFKGYSDECKKGNDYDFCYELKNFREQYNEFIKNVITCEDEQYFLPPVQMFDTGNMIIIPFVIIALAAFIFPILYKFTAFGLWIHRSLGIKKNMYRNINEETIHSLHISEIGKKSLKKRNYNIAYNSS</sequence>
<evidence type="ECO:0000313" key="3">
    <source>
        <dbReference type="Proteomes" id="UP000078560"/>
    </source>
</evidence>
<evidence type="ECO:0000313" key="2">
    <source>
        <dbReference type="EMBL" id="SBS80873.1"/>
    </source>
</evidence>
<dbReference type="Proteomes" id="UP000078560">
    <property type="component" value="Unassembled WGS sequence"/>
</dbReference>
<feature type="transmembrane region" description="Helical" evidence="1">
    <location>
        <begin position="225"/>
        <end position="252"/>
    </location>
</feature>